<dbReference type="STRING" id="768706.Desor_0524"/>
<comment type="catalytic activity">
    <reaction evidence="5">
        <text>beta-D-GlcNAc-(1-&gt;4)-Mur2Ac(oyl-L-Ala-gamma-D-O-P-Glu-L-Lys-D-Ala-D-Ala)-di-trans,octa-cis-undecaprenyl diphosphate + NH4(+) = beta-D-GlcNAc-(1-&gt;4)-Mur2Ac(oyl-L-Ala-D-isoglutaminyl-L-Lys-D-Ala-D-Ala)-di-trans,octa-cis-undecaprenyl diphosphate + phosphate + H(+)</text>
        <dbReference type="Rhea" id="RHEA:57932"/>
        <dbReference type="ChEBI" id="CHEBI:15378"/>
        <dbReference type="ChEBI" id="CHEBI:28938"/>
        <dbReference type="ChEBI" id="CHEBI:43474"/>
        <dbReference type="ChEBI" id="CHEBI:62233"/>
        <dbReference type="ChEBI" id="CHEBI:143132"/>
    </reaction>
</comment>
<feature type="binding site" evidence="5">
    <location>
        <position position="243"/>
    </location>
    <ligand>
        <name>Zn(2+)</name>
        <dbReference type="ChEBI" id="CHEBI:29105"/>
    </ligand>
</feature>
<dbReference type="InterPro" id="IPR043703">
    <property type="entry name" value="Lipid_II_synth_MurT"/>
</dbReference>
<dbReference type="GO" id="GO:0140282">
    <property type="term" value="F:carbon-nitrogen ligase activity on lipid II"/>
    <property type="evidence" value="ECO:0007669"/>
    <property type="project" value="UniProtKB-UniRule"/>
</dbReference>
<evidence type="ECO:0000256" key="5">
    <source>
        <dbReference type="HAMAP-Rule" id="MF_02214"/>
    </source>
</evidence>
<feature type="domain" description="Lipid II isoglutaminyl synthase (glutamine-hydrolyzing) subunit MurT C-terminal" evidence="8">
    <location>
        <begin position="334"/>
        <end position="447"/>
    </location>
</feature>
<keyword evidence="5" id="KW-0133">Cell shape</keyword>
<dbReference type="GO" id="GO:0008270">
    <property type="term" value="F:zinc ion binding"/>
    <property type="evidence" value="ECO:0007669"/>
    <property type="project" value="UniProtKB-UniRule"/>
</dbReference>
<accession>G7WA88</accession>
<evidence type="ECO:0000256" key="4">
    <source>
        <dbReference type="ARBA" id="ARBA00022840"/>
    </source>
</evidence>
<evidence type="ECO:0000259" key="7">
    <source>
        <dbReference type="Pfam" id="PF08245"/>
    </source>
</evidence>
<evidence type="ECO:0000256" key="3">
    <source>
        <dbReference type="ARBA" id="ARBA00022741"/>
    </source>
</evidence>
<comment type="function">
    <text evidence="5">The lipid II isoglutaminyl synthase complex catalyzes the formation of alpha-D-isoglutamine in the cell wall lipid II stem peptide. The MurT subunit catalyzes the ATP-dependent amidation of D-glutamate residue of lipid II, converting it to an isoglutamine residue.</text>
</comment>
<gene>
    <name evidence="5" type="primary">murT</name>
    <name evidence="9" type="ordered locus">Desor_0524</name>
</gene>
<dbReference type="PROSITE" id="PS01011">
    <property type="entry name" value="FOLYLPOLYGLU_SYNT_1"/>
    <property type="match status" value="1"/>
</dbReference>
<dbReference type="PANTHER" id="PTHR23135">
    <property type="entry name" value="MUR LIGASE FAMILY MEMBER"/>
    <property type="match status" value="1"/>
</dbReference>
<comment type="subunit">
    <text evidence="5">Forms a heterodimer with GatD.</text>
</comment>
<dbReference type="GO" id="GO:0004326">
    <property type="term" value="F:tetrahydrofolylpolyglutamate synthase activity"/>
    <property type="evidence" value="ECO:0007669"/>
    <property type="project" value="InterPro"/>
</dbReference>
<dbReference type="PANTHER" id="PTHR23135:SF7">
    <property type="entry name" value="LIPID II ISOGLUTAMINYL SYNTHASE (GLUTAMINE-HYDROLYZING) SUBUNIT MURT"/>
    <property type="match status" value="1"/>
</dbReference>
<reference evidence="9 10" key="2">
    <citation type="journal article" date="2012" name="J. Bacteriol.">
        <title>Complete genome sequences of Desulfosporosinus orientis DSM765T, Desulfosporosinus youngiae DSM17734T, Desulfosporosinus meridiei DSM13257T, and Desulfosporosinus acidiphilus DSM22704T.</title>
        <authorList>
            <person name="Pester M."/>
            <person name="Brambilla E."/>
            <person name="Alazard D."/>
            <person name="Rattei T."/>
            <person name="Weinmaier T."/>
            <person name="Han J."/>
            <person name="Lucas S."/>
            <person name="Lapidus A."/>
            <person name="Cheng J.F."/>
            <person name="Goodwin L."/>
            <person name="Pitluck S."/>
            <person name="Peters L."/>
            <person name="Ovchinnikova G."/>
            <person name="Teshima H."/>
            <person name="Detter J.C."/>
            <person name="Han C.S."/>
            <person name="Tapia R."/>
            <person name="Land M.L."/>
            <person name="Hauser L."/>
            <person name="Kyrpides N.C."/>
            <person name="Ivanova N.N."/>
            <person name="Pagani I."/>
            <person name="Huntmann M."/>
            <person name="Wei C.L."/>
            <person name="Davenport K.W."/>
            <person name="Daligault H."/>
            <person name="Chain P.S."/>
            <person name="Chen A."/>
            <person name="Mavromatis K."/>
            <person name="Markowitz V."/>
            <person name="Szeto E."/>
            <person name="Mikhailova N."/>
            <person name="Pati A."/>
            <person name="Wagner M."/>
            <person name="Woyke T."/>
            <person name="Ollivier B."/>
            <person name="Klenk H.P."/>
            <person name="Spring S."/>
            <person name="Loy A."/>
        </authorList>
    </citation>
    <scope>NUCLEOTIDE SEQUENCE [LARGE SCALE GENOMIC DNA]</scope>
    <source>
        <strain evidence="10">ATCC 19365 / DSM 765 / NCIMB 8382 / VKM B-1628</strain>
    </source>
</reference>
<reference evidence="10" key="1">
    <citation type="submission" date="2011-11" db="EMBL/GenBank/DDBJ databases">
        <title>Complete sequence of Desulfosporosinus orientis DSM 765.</title>
        <authorList>
            <person name="Lucas S."/>
            <person name="Han J."/>
            <person name="Lapidus A."/>
            <person name="Cheng J.-F."/>
            <person name="Goodwin L."/>
            <person name="Pitluck S."/>
            <person name="Peters L."/>
            <person name="Ovchinnikova G."/>
            <person name="Teshima H."/>
            <person name="Detter J.C."/>
            <person name="Han C."/>
            <person name="Tapia R."/>
            <person name="Land M."/>
            <person name="Hauser L."/>
            <person name="Kyrpides N."/>
            <person name="Ivanova N."/>
            <person name="Pagani I."/>
            <person name="Pester M."/>
            <person name="Spring S."/>
            <person name="Ollivier B."/>
            <person name="Rattei T."/>
            <person name="Klenk H.-P."/>
            <person name="Wagner M."/>
            <person name="Loy A."/>
            <person name="Woyke T."/>
        </authorList>
    </citation>
    <scope>NUCLEOTIDE SEQUENCE [LARGE SCALE GENOMIC DNA]</scope>
    <source>
        <strain evidence="10">ATCC 19365 / DSM 765 / NCIMB 8382 / VKM B-1628</strain>
    </source>
</reference>
<organism evidence="9 10">
    <name type="scientific">Desulfosporosinus orientis (strain ATCC 19365 / DSM 765 / NCIMB 8382 / VKM B-1628 / Singapore I)</name>
    <name type="common">Desulfotomaculum orientis</name>
    <dbReference type="NCBI Taxonomy" id="768706"/>
    <lineage>
        <taxon>Bacteria</taxon>
        <taxon>Bacillati</taxon>
        <taxon>Bacillota</taxon>
        <taxon>Clostridia</taxon>
        <taxon>Eubacteriales</taxon>
        <taxon>Desulfitobacteriaceae</taxon>
        <taxon>Desulfosporosinus</taxon>
    </lineage>
</organism>
<dbReference type="Proteomes" id="UP000006346">
    <property type="component" value="Chromosome"/>
</dbReference>
<evidence type="ECO:0000256" key="6">
    <source>
        <dbReference type="SAM" id="Phobius"/>
    </source>
</evidence>
<sequence>MDETRIEGVNMKRTVRFWIALWAGKILTIGLLMAGKKGTTLPGKVASWIDPEIMGHLSMAYNDGIIMVTGTNGKTTTANLLANILRAAGKDFAFNQAGANLVTGITGALIQNTHWSGSARASLALLEVDEATVPKFCKQLSPSLAIITNFFRDQLDRYGELDTTVRMVRESLGDATVLVLNADDPLVAQFGQNHSRTIYYGVERTPESRVESQETREARFCPSCGTVLDYSLFHYGQLGIYQCTGCGFHRSEPKILAQNVTSEEGMLVFRVDKTGFSIALQGYYNLYNALAALTAARELEIPDKVIEKGLREFVPQAGRMERFYLPQGEATLTLVKNPTGFNQVIQTMIGVAKPLRIVIGINDLAADGRDISWLWDVDFERLGSCDDRIEQVICTGLRAEDMALRLKYAGVAVKKLVIEHSLAGAINGLQENRGEGEAWFILPTYTLLFPLREILDSRQKSTRELAGRKEHGEEARA</sequence>
<comment type="catalytic activity">
    <reaction evidence="5">
        <text>beta-D-GlcNAc-(1-&gt;4)-Mur2Ac(oyl-L-Ala-gamma-D-Glu-L-Lys-D-Ala-D-Ala)-di-trans,octa-cis-undecaprenyl diphosphate + ATP = beta-D-GlcNAc-(1-&gt;4)-Mur2Ac(oyl-L-Ala-gamma-D-O-P-Glu-L-Lys-D-Ala-D-Ala)-di-trans,octa-cis-undecaprenyl diphosphate + ADP</text>
        <dbReference type="Rhea" id="RHEA:59488"/>
        <dbReference type="ChEBI" id="CHEBI:30616"/>
        <dbReference type="ChEBI" id="CHEBI:60033"/>
        <dbReference type="ChEBI" id="CHEBI:143132"/>
        <dbReference type="ChEBI" id="CHEBI:456216"/>
    </reaction>
</comment>
<keyword evidence="6" id="KW-0472">Membrane</keyword>
<dbReference type="eggNOG" id="COG0771">
    <property type="taxonomic scope" value="Bacteria"/>
</dbReference>
<dbReference type="InterPro" id="IPR013221">
    <property type="entry name" value="Mur_ligase_cen"/>
</dbReference>
<feature type="binding site" evidence="5">
    <location>
        <position position="221"/>
    </location>
    <ligand>
        <name>Zn(2+)</name>
        <dbReference type="ChEBI" id="CHEBI:29105"/>
    </ligand>
</feature>
<evidence type="ECO:0000256" key="2">
    <source>
        <dbReference type="ARBA" id="ARBA00022598"/>
    </source>
</evidence>
<keyword evidence="10" id="KW-1185">Reference proteome</keyword>
<keyword evidence="5" id="KW-0479">Metal-binding</keyword>
<keyword evidence="3 5" id="KW-0547">Nucleotide-binding</keyword>
<protein>
    <recommendedName>
        <fullName evidence="5">Lipid II isoglutaminyl synthase (glutamine-hydrolyzing) subunit MurT</fullName>
        <ecNumber evidence="5">6.3.5.13</ecNumber>
    </recommendedName>
</protein>
<dbReference type="HOGENOM" id="CLU_041534_0_0_9"/>
<feature type="binding site" evidence="5">
    <location>
        <position position="224"/>
    </location>
    <ligand>
        <name>Zn(2+)</name>
        <dbReference type="ChEBI" id="CHEBI:29105"/>
    </ligand>
</feature>
<dbReference type="SUPFAM" id="SSF53623">
    <property type="entry name" value="MurD-like peptide ligases, catalytic domain"/>
    <property type="match status" value="1"/>
</dbReference>
<dbReference type="GO" id="GO:0009252">
    <property type="term" value="P:peptidoglycan biosynthetic process"/>
    <property type="evidence" value="ECO:0007669"/>
    <property type="project" value="UniProtKB-UniRule"/>
</dbReference>
<comment type="pathway">
    <text evidence="1 5">Cell wall biogenesis; peptidoglycan biosynthesis.</text>
</comment>
<keyword evidence="6" id="KW-0812">Transmembrane</keyword>
<dbReference type="KEGG" id="dor:Desor_0524"/>
<keyword evidence="2 5" id="KW-0436">Ligase</keyword>
<dbReference type="InterPro" id="IPR018109">
    <property type="entry name" value="Folylpolyglutamate_synth_CS"/>
</dbReference>
<dbReference type="InterPro" id="IPR013564">
    <property type="entry name" value="MurT_C"/>
</dbReference>
<feature type="domain" description="Mur ligase central" evidence="7">
    <location>
        <begin position="68"/>
        <end position="296"/>
    </location>
</feature>
<evidence type="ECO:0000313" key="9">
    <source>
        <dbReference type="EMBL" id="AET66226.1"/>
    </source>
</evidence>
<keyword evidence="5" id="KW-0862">Zinc</keyword>
<keyword evidence="5" id="KW-0573">Peptidoglycan synthesis</keyword>
<evidence type="ECO:0000259" key="8">
    <source>
        <dbReference type="Pfam" id="PF08353"/>
    </source>
</evidence>
<dbReference type="HAMAP" id="MF_02214">
    <property type="entry name" value="Lipid_II_synth_MurT"/>
    <property type="match status" value="1"/>
</dbReference>
<feature type="transmembrane region" description="Helical" evidence="6">
    <location>
        <begin position="15"/>
        <end position="34"/>
    </location>
</feature>
<name>G7WA88_DESOD</name>
<keyword evidence="4 5" id="KW-0067">ATP-binding</keyword>
<dbReference type="EMBL" id="CP003108">
    <property type="protein sequence ID" value="AET66226.1"/>
    <property type="molecule type" value="Genomic_DNA"/>
</dbReference>
<dbReference type="Gene3D" id="3.40.1190.10">
    <property type="entry name" value="Mur-like, catalytic domain"/>
    <property type="match status" value="1"/>
</dbReference>
<dbReference type="PATRIC" id="fig|768706.3.peg.496"/>
<dbReference type="GO" id="GO:0005524">
    <property type="term" value="F:ATP binding"/>
    <property type="evidence" value="ECO:0007669"/>
    <property type="project" value="UniProtKB-UniRule"/>
</dbReference>
<feature type="active site" evidence="5">
    <location>
        <position position="370"/>
    </location>
</feature>
<comment type="similarity">
    <text evidence="5">Belongs to the MurCDEF family. MurT subfamily.</text>
</comment>
<evidence type="ECO:0000313" key="10">
    <source>
        <dbReference type="Proteomes" id="UP000006346"/>
    </source>
</evidence>
<feature type="binding site" evidence="5">
    <location>
        <position position="246"/>
    </location>
    <ligand>
        <name>Zn(2+)</name>
        <dbReference type="ChEBI" id="CHEBI:29105"/>
    </ligand>
</feature>
<dbReference type="InterPro" id="IPR036565">
    <property type="entry name" value="Mur-like_cat_sf"/>
</dbReference>
<keyword evidence="6" id="KW-1133">Transmembrane helix</keyword>
<keyword evidence="5" id="KW-0961">Cell wall biogenesis/degradation</keyword>
<dbReference type="EC" id="6.3.5.13" evidence="5"/>
<dbReference type="GO" id="GO:0008360">
    <property type="term" value="P:regulation of cell shape"/>
    <property type="evidence" value="ECO:0007669"/>
    <property type="project" value="UniProtKB-KW"/>
</dbReference>
<dbReference type="UniPathway" id="UPA00219"/>
<dbReference type="Pfam" id="PF08353">
    <property type="entry name" value="MurT_C"/>
    <property type="match status" value="1"/>
</dbReference>
<evidence type="ECO:0000256" key="1">
    <source>
        <dbReference type="ARBA" id="ARBA00004752"/>
    </source>
</evidence>
<dbReference type="AlphaFoldDB" id="G7WA88"/>
<dbReference type="Pfam" id="PF08245">
    <property type="entry name" value="Mur_ligase_M"/>
    <property type="match status" value="1"/>
</dbReference>
<comment type="catalytic activity">
    <reaction evidence="5">
        <text>beta-D-GlcNAc-(1-&gt;4)-Mur2Ac(oyl-L-Ala-gamma-D-Glu-L-Lys-D-Ala-D-Ala)-di-trans,octa-cis-undecaprenyl diphosphate + L-glutamine + ATP + H2O = beta-D-GlcNAc-(1-&gt;4)-Mur2Ac(oyl-L-Ala-D-isoglutaminyl-L-Lys-D-Ala-D-Ala)-di-trans,octa-cis-undecaprenyl diphosphate + L-glutamate + ADP + phosphate + H(+)</text>
        <dbReference type="Rhea" id="RHEA:57928"/>
        <dbReference type="ChEBI" id="CHEBI:15377"/>
        <dbReference type="ChEBI" id="CHEBI:15378"/>
        <dbReference type="ChEBI" id="CHEBI:29985"/>
        <dbReference type="ChEBI" id="CHEBI:30616"/>
        <dbReference type="ChEBI" id="CHEBI:43474"/>
        <dbReference type="ChEBI" id="CHEBI:58359"/>
        <dbReference type="ChEBI" id="CHEBI:60033"/>
        <dbReference type="ChEBI" id="CHEBI:62233"/>
        <dbReference type="ChEBI" id="CHEBI:456216"/>
        <dbReference type="EC" id="6.3.5.13"/>
    </reaction>
</comment>
<dbReference type="GO" id="GO:0071555">
    <property type="term" value="P:cell wall organization"/>
    <property type="evidence" value="ECO:0007669"/>
    <property type="project" value="UniProtKB-KW"/>
</dbReference>
<proteinExistence type="inferred from homology"/>